<sequence>MTVESDANFWDRTAEKYSKSKVGDQAGYEQTLERTRAFLKEGDNVLELGCGTGSTALLLAPRVRRYLATDLSPEMIGIAQKKGEAAESTTAGLEFRATTADRLAKEASKYSVILGYNYLHLVRDTAATLQNIHGMLNSGGLFISKTPCVAEMNPLIGWVALPIMYRFGFAPYAACFTGAGLRREIVSAGFEIIADEMHASKGNDKRPFIVARKK</sequence>
<gene>
    <name evidence="1" type="ORF">NLG97_g4656</name>
</gene>
<reference evidence="1" key="1">
    <citation type="submission" date="2022-07" db="EMBL/GenBank/DDBJ databases">
        <title>Genome Sequence of Lecanicillium saksenae.</title>
        <authorList>
            <person name="Buettner E."/>
        </authorList>
    </citation>
    <scope>NUCLEOTIDE SEQUENCE</scope>
    <source>
        <strain evidence="1">VT-O1</strain>
    </source>
</reference>
<dbReference type="Proteomes" id="UP001148737">
    <property type="component" value="Unassembled WGS sequence"/>
</dbReference>
<organism evidence="1 2">
    <name type="scientific">Lecanicillium saksenae</name>
    <dbReference type="NCBI Taxonomy" id="468837"/>
    <lineage>
        <taxon>Eukaryota</taxon>
        <taxon>Fungi</taxon>
        <taxon>Dikarya</taxon>
        <taxon>Ascomycota</taxon>
        <taxon>Pezizomycotina</taxon>
        <taxon>Sordariomycetes</taxon>
        <taxon>Hypocreomycetidae</taxon>
        <taxon>Hypocreales</taxon>
        <taxon>Cordycipitaceae</taxon>
        <taxon>Lecanicillium</taxon>
    </lineage>
</organism>
<comment type="caution">
    <text evidence="1">The sequence shown here is derived from an EMBL/GenBank/DDBJ whole genome shotgun (WGS) entry which is preliminary data.</text>
</comment>
<evidence type="ECO:0000313" key="2">
    <source>
        <dbReference type="Proteomes" id="UP001148737"/>
    </source>
</evidence>
<protein>
    <submittedName>
        <fullName evidence="1">Uncharacterized protein</fullName>
    </submittedName>
</protein>
<evidence type="ECO:0000313" key="1">
    <source>
        <dbReference type="EMBL" id="KAJ3493553.1"/>
    </source>
</evidence>
<dbReference type="EMBL" id="JANAKD010000475">
    <property type="protein sequence ID" value="KAJ3493553.1"/>
    <property type="molecule type" value="Genomic_DNA"/>
</dbReference>
<name>A0ACC1QW01_9HYPO</name>
<proteinExistence type="predicted"/>
<accession>A0ACC1QW01</accession>
<keyword evidence="2" id="KW-1185">Reference proteome</keyword>